<dbReference type="eggNOG" id="COG5654">
    <property type="taxonomic scope" value="Bacteria"/>
</dbReference>
<organism evidence="2 3">
    <name type="scientific">Mesorhizobium japonicum (strain LMG 29417 / CECT 9101 / MAFF 303099)</name>
    <name type="common">Mesorhizobium loti (strain MAFF 303099)</name>
    <dbReference type="NCBI Taxonomy" id="266835"/>
    <lineage>
        <taxon>Bacteria</taxon>
        <taxon>Pseudomonadati</taxon>
        <taxon>Pseudomonadota</taxon>
        <taxon>Alphaproteobacteria</taxon>
        <taxon>Hyphomicrobiales</taxon>
        <taxon>Phyllobacteriaceae</taxon>
        <taxon>Mesorhizobium</taxon>
    </lineage>
</organism>
<dbReference type="Proteomes" id="UP000000552">
    <property type="component" value="Chromosome"/>
</dbReference>
<protein>
    <submittedName>
        <fullName evidence="2">Mll2215 protein</fullName>
    </submittedName>
</protein>
<dbReference type="InterPro" id="IPR014914">
    <property type="entry name" value="RES_dom"/>
</dbReference>
<feature type="domain" description="RES" evidence="1">
    <location>
        <begin position="88"/>
        <end position="213"/>
    </location>
</feature>
<reference evidence="2 3" key="1">
    <citation type="journal article" date="2000" name="DNA Res.">
        <title>Complete genome structure of the nitrogen-fixing symbiotic bacterium Mesorhizobium loti.</title>
        <authorList>
            <person name="Kaneko T."/>
            <person name="Nakamura Y."/>
            <person name="Sato S."/>
            <person name="Asamizu E."/>
            <person name="Kato T."/>
            <person name="Sasamoto S."/>
            <person name="Watanabe A."/>
            <person name="Idesawa K."/>
            <person name="Ishikawa A."/>
            <person name="Kawashima K."/>
            <person name="Kimura T."/>
            <person name="Kishida Y."/>
            <person name="Kiyokawa C."/>
            <person name="Kohara M."/>
            <person name="Matsumoto M."/>
            <person name="Matsuno A."/>
            <person name="Mochizuki Y."/>
            <person name="Nakayama S."/>
            <person name="Nakazaki N."/>
            <person name="Shimpo S."/>
            <person name="Sugimoto M."/>
            <person name="Takeuchi C."/>
            <person name="Yamada M."/>
            <person name="Tabata S."/>
        </authorList>
    </citation>
    <scope>NUCLEOTIDE SEQUENCE [LARGE SCALE GENOMIC DNA]</scope>
    <source>
        <strain evidence="3">LMG 29417 / CECT 9101 / MAFF 303099</strain>
    </source>
</reference>
<proteinExistence type="predicted"/>
<dbReference type="KEGG" id="mlo:mll2215"/>
<dbReference type="HOGENOM" id="CLU_074555_1_0_5"/>
<name>Q98IW7_RHILO</name>
<dbReference type="SMART" id="SM00953">
    <property type="entry name" value="RES"/>
    <property type="match status" value="1"/>
</dbReference>
<dbReference type="AlphaFoldDB" id="Q98IW7"/>
<gene>
    <name evidence="2" type="ordered locus">mll2215</name>
</gene>
<dbReference type="EMBL" id="BA000012">
    <property type="protein sequence ID" value="BAB49399.1"/>
    <property type="molecule type" value="Genomic_DNA"/>
</dbReference>
<dbReference type="Pfam" id="PF08808">
    <property type="entry name" value="RES"/>
    <property type="match status" value="1"/>
</dbReference>
<accession>Q98IW7</accession>
<evidence type="ECO:0000313" key="2">
    <source>
        <dbReference type="EMBL" id="BAB49399.1"/>
    </source>
</evidence>
<sequence>MARCGAWCMVSGLAVRRRVHWPQTFRIIRSIHPPIDLFEDIADPRDWEALAAVEEKTNPRIRLEIGDLGKVTAARRVSGPGASFVMAPFVHCSTLRPGRFSDGSYGLYYAGDSEDVALAETIHHHQNFMRATNEDPGWTADFRVLIGSVDRDLDDVNAVPGVLDPDDYTASQAEGRALRAGGSDGLVWNSVRMPDGQCIGIFWPDVIPVPVQGRHYSYHWDGKRVDFVRQHDTGKVLAVT</sequence>
<evidence type="ECO:0000313" key="3">
    <source>
        <dbReference type="Proteomes" id="UP000000552"/>
    </source>
</evidence>
<evidence type="ECO:0000259" key="1">
    <source>
        <dbReference type="SMART" id="SM00953"/>
    </source>
</evidence>